<protein>
    <recommendedName>
        <fullName evidence="4">Secreted protein</fullName>
    </recommendedName>
</protein>
<reference evidence="2 3" key="1">
    <citation type="submission" date="2016-03" db="EMBL/GenBank/DDBJ databases">
        <authorList>
            <person name="Ploux O."/>
        </authorList>
    </citation>
    <scope>NUCLEOTIDE SEQUENCE [LARGE SCALE GENOMIC DNA]</scope>
    <source>
        <strain evidence="2 3">EC13</strain>
    </source>
</reference>
<evidence type="ECO:0000313" key="2">
    <source>
        <dbReference type="EMBL" id="KYG68485.1"/>
    </source>
</evidence>
<accession>A0A162GM73</accession>
<comment type="caution">
    <text evidence="2">The sequence shown here is derived from an EMBL/GenBank/DDBJ whole genome shotgun (WGS) entry which is preliminary data.</text>
</comment>
<sequence length="193" mass="21441">MKSSVVTVLGCLLFTLSAFAQESGNRSCLEPCTSKRDFPYFAHTTTGIDHGYDMTIKKEIVGDAQIKFSLIVEGAEVGMPQSSLISLSRTEDLLMFRMVNYKYDKNWQKPDDFQGSIALKISLVRGEELLTSQVIPFAADTVAEQFFVDEPREIILQSETASAKLTTELIAAGGMKCRWKLISSGTMYCDPLK</sequence>
<organism evidence="2 3">
    <name type="scientific">Bdellovibrio bacteriovorus</name>
    <dbReference type="NCBI Taxonomy" id="959"/>
    <lineage>
        <taxon>Bacteria</taxon>
        <taxon>Pseudomonadati</taxon>
        <taxon>Bdellovibrionota</taxon>
        <taxon>Bdellovibrionia</taxon>
        <taxon>Bdellovibrionales</taxon>
        <taxon>Pseudobdellovibrionaceae</taxon>
        <taxon>Bdellovibrio</taxon>
    </lineage>
</organism>
<evidence type="ECO:0000256" key="1">
    <source>
        <dbReference type="SAM" id="SignalP"/>
    </source>
</evidence>
<feature type="chain" id="PRO_5007834827" description="Secreted protein" evidence="1">
    <location>
        <begin position="21"/>
        <end position="193"/>
    </location>
</feature>
<dbReference type="Proteomes" id="UP000075799">
    <property type="component" value="Unassembled WGS sequence"/>
</dbReference>
<dbReference type="AlphaFoldDB" id="A0A162GM73"/>
<proteinExistence type="predicted"/>
<gene>
    <name evidence="2" type="ORF">AZI87_04360</name>
</gene>
<evidence type="ECO:0008006" key="4">
    <source>
        <dbReference type="Google" id="ProtNLM"/>
    </source>
</evidence>
<keyword evidence="1" id="KW-0732">Signal</keyword>
<evidence type="ECO:0000313" key="3">
    <source>
        <dbReference type="Proteomes" id="UP000075799"/>
    </source>
</evidence>
<dbReference type="EMBL" id="LUKD01000001">
    <property type="protein sequence ID" value="KYG68485.1"/>
    <property type="molecule type" value="Genomic_DNA"/>
</dbReference>
<dbReference type="RefSeq" id="WP_063205178.1">
    <property type="nucleotide sequence ID" value="NZ_LUKD01000001.1"/>
</dbReference>
<feature type="signal peptide" evidence="1">
    <location>
        <begin position="1"/>
        <end position="20"/>
    </location>
</feature>
<name>A0A162GM73_BDEBC</name>